<feature type="signal peptide" evidence="1">
    <location>
        <begin position="1"/>
        <end position="28"/>
    </location>
</feature>
<dbReference type="PANTHER" id="PTHR35340">
    <property type="entry name" value="PQQ ENZYME REPEAT PROTEIN-RELATED"/>
    <property type="match status" value="1"/>
</dbReference>
<dbReference type="InterPro" id="IPR053143">
    <property type="entry name" value="Arylsulfate_ST"/>
</dbReference>
<organism evidence="3 4">
    <name type="scientific">Shewanella electrica</name>
    <dbReference type="NCBI Taxonomy" id="515560"/>
    <lineage>
        <taxon>Bacteria</taxon>
        <taxon>Pseudomonadati</taxon>
        <taxon>Pseudomonadota</taxon>
        <taxon>Gammaproteobacteria</taxon>
        <taxon>Alteromonadales</taxon>
        <taxon>Shewanellaceae</taxon>
        <taxon>Shewanella</taxon>
    </lineage>
</organism>
<evidence type="ECO:0000313" key="4">
    <source>
        <dbReference type="Proteomes" id="UP001201549"/>
    </source>
</evidence>
<accession>A0ABT2FGL4</accession>
<gene>
    <name evidence="3" type="ORF">L9G74_03340</name>
</gene>
<evidence type="ECO:0000256" key="1">
    <source>
        <dbReference type="SAM" id="SignalP"/>
    </source>
</evidence>
<dbReference type="Pfam" id="PF05935">
    <property type="entry name" value="Arylsulfotrans"/>
    <property type="match status" value="1"/>
</dbReference>
<protein>
    <submittedName>
        <fullName evidence="3">Aryl-sulfate sulfotransferase</fullName>
    </submittedName>
</protein>
<dbReference type="InterPro" id="IPR035391">
    <property type="entry name" value="Arylsulfotran_N"/>
</dbReference>
<dbReference type="InterPro" id="IPR010262">
    <property type="entry name" value="Arylsulfotransferase_bact"/>
</dbReference>
<sequence>MHKPILSPLLLSLTLFGAMPLMTPTAQASVLNVQRPTQGQLGQVQVNPYGYAPLTAIIDLAGKAPSNVTVTVKANGKDGVDISYPVGHTQLLTYDGVPVFGLYANYQNQVALSYTLDGKQVNETYQIFTQPLQGISVDGAVSAFPTITPVKVDKKFKQRLYWINHLIGDQNSESVHWGNGGALEWDRWPINFVTDTAGAVRWYLDPRKIHDQQDIAKRGILMGVHQMPNGDVIFVQGQRYYRMDLMGRMVFERWLPKGYIDMSHDMKALDNGHYLLRAAKKDYHRDDGQVVNTVRDQILEVDEFGRLVDVWDLTQILDPLRDALMQALDPRSVCLNVDLKAKRAALEPNDAALGDIMGVGIGRNWAHVNSIDYDRSDDSIIVSLRHQGVAKIGRDKQVKWILSPSKGWHAPLADKVLTPVDAAGNKLDCNESGECRNTDFDFSYAQHSAYLIPQKGTLSVFDNGDGRGLMQPMFVTEKYSRGVEYKIDEHKLTVQQTWQYGKQHGYDWYSPVTSITQYQPDTDSMMMFFATPQLLEKTLTSPRLVEVKYGTQQVEVELHMTATAKQQASYRAIVIHPEQAFSH</sequence>
<evidence type="ECO:0000259" key="2">
    <source>
        <dbReference type="Pfam" id="PF17425"/>
    </source>
</evidence>
<feature type="domain" description="Arylsulfotransferase N-terminal" evidence="2">
    <location>
        <begin position="44"/>
        <end position="129"/>
    </location>
</feature>
<dbReference type="InterPro" id="IPR038477">
    <property type="entry name" value="ASST_N_sf"/>
</dbReference>
<keyword evidence="1" id="KW-0732">Signal</keyword>
<dbReference type="Gene3D" id="2.60.40.3100">
    <property type="entry name" value="Arylsulphate sulphotransferase monomer, N-terminal domain"/>
    <property type="match status" value="1"/>
</dbReference>
<reference evidence="4" key="1">
    <citation type="submission" date="2023-07" db="EMBL/GenBank/DDBJ databases">
        <title>Shewanella mangrovi sp. nov., an acetaldehyde- degrading bacterium isolated from mangrove sediment.</title>
        <authorList>
            <person name="Liu Y."/>
        </authorList>
    </citation>
    <scope>NUCLEOTIDE SEQUENCE [LARGE SCALE GENOMIC DNA]</scope>
    <source>
        <strain evidence="4">C32</strain>
    </source>
</reference>
<name>A0ABT2FGL4_9GAMM</name>
<feature type="chain" id="PRO_5046153594" evidence="1">
    <location>
        <begin position="29"/>
        <end position="583"/>
    </location>
</feature>
<dbReference type="Proteomes" id="UP001201549">
    <property type="component" value="Unassembled WGS sequence"/>
</dbReference>
<dbReference type="EMBL" id="JAKOGG010000002">
    <property type="protein sequence ID" value="MCS4555462.1"/>
    <property type="molecule type" value="Genomic_DNA"/>
</dbReference>
<dbReference type="PANTHER" id="PTHR35340:SF10">
    <property type="entry name" value="CYTOPLASMIC PROTEIN"/>
    <property type="match status" value="1"/>
</dbReference>
<dbReference type="RefSeq" id="WP_238894864.1">
    <property type="nucleotide sequence ID" value="NZ_JAKOGG010000002.1"/>
</dbReference>
<keyword evidence="4" id="KW-1185">Reference proteome</keyword>
<dbReference type="Pfam" id="PF17425">
    <property type="entry name" value="Arylsulfotran_N"/>
    <property type="match status" value="1"/>
</dbReference>
<evidence type="ECO:0000313" key="3">
    <source>
        <dbReference type="EMBL" id="MCS4555462.1"/>
    </source>
</evidence>
<proteinExistence type="predicted"/>
<comment type="caution">
    <text evidence="3">The sequence shown here is derived from an EMBL/GenBank/DDBJ whole genome shotgun (WGS) entry which is preliminary data.</text>
</comment>